<accession>A0A1H0TCS3</accession>
<keyword evidence="12" id="KW-0472">Membrane</keyword>
<dbReference type="InterPro" id="IPR003594">
    <property type="entry name" value="HATPase_dom"/>
</dbReference>
<comment type="catalytic activity">
    <reaction evidence="1">
        <text>ATP + protein L-histidine = ADP + protein N-phospho-L-histidine.</text>
        <dbReference type="EC" id="2.7.13.3"/>
    </reaction>
</comment>
<dbReference type="CDD" id="cd17546">
    <property type="entry name" value="REC_hyHK_CKI1_RcsC-like"/>
    <property type="match status" value="1"/>
</dbReference>
<evidence type="ECO:0000256" key="2">
    <source>
        <dbReference type="ARBA" id="ARBA00012438"/>
    </source>
</evidence>
<keyword evidence="6 15" id="KW-0418">Kinase</keyword>
<dbReference type="Gene3D" id="3.30.565.10">
    <property type="entry name" value="Histidine kinase-like ATPase, C-terminal domain"/>
    <property type="match status" value="1"/>
</dbReference>
<dbReference type="Pfam" id="PF00512">
    <property type="entry name" value="HisKA"/>
    <property type="match status" value="1"/>
</dbReference>
<dbReference type="PROSITE" id="PS50110">
    <property type="entry name" value="RESPONSE_REGULATORY"/>
    <property type="match status" value="1"/>
</dbReference>
<dbReference type="SMART" id="SM00387">
    <property type="entry name" value="HATPase_c"/>
    <property type="match status" value="1"/>
</dbReference>
<dbReference type="SMART" id="SM00448">
    <property type="entry name" value="REC"/>
    <property type="match status" value="1"/>
</dbReference>
<evidence type="ECO:0000259" key="14">
    <source>
        <dbReference type="PROSITE" id="PS50110"/>
    </source>
</evidence>
<dbReference type="FunFam" id="3.30.565.10:FF:000010">
    <property type="entry name" value="Sensor histidine kinase RcsC"/>
    <property type="match status" value="1"/>
</dbReference>
<evidence type="ECO:0000256" key="9">
    <source>
        <dbReference type="ARBA" id="ARBA00064003"/>
    </source>
</evidence>
<keyword evidence="8" id="KW-0902">Two-component regulatory system</keyword>
<dbReference type="GO" id="GO:0005524">
    <property type="term" value="F:ATP binding"/>
    <property type="evidence" value="ECO:0007669"/>
    <property type="project" value="UniProtKB-KW"/>
</dbReference>
<dbReference type="InterPro" id="IPR004358">
    <property type="entry name" value="Sig_transdc_His_kin-like_C"/>
</dbReference>
<dbReference type="EC" id="2.7.13.3" evidence="2"/>
<evidence type="ECO:0000256" key="6">
    <source>
        <dbReference type="ARBA" id="ARBA00022777"/>
    </source>
</evidence>
<evidence type="ECO:0000256" key="11">
    <source>
        <dbReference type="PROSITE-ProRule" id="PRU00169"/>
    </source>
</evidence>
<evidence type="ECO:0000256" key="3">
    <source>
        <dbReference type="ARBA" id="ARBA00022553"/>
    </source>
</evidence>
<dbReference type="InterPro" id="IPR036890">
    <property type="entry name" value="HATPase_C_sf"/>
</dbReference>
<reference evidence="15 16" key="1">
    <citation type="submission" date="2016-10" db="EMBL/GenBank/DDBJ databases">
        <authorList>
            <person name="de Groot N.N."/>
        </authorList>
    </citation>
    <scope>NUCLEOTIDE SEQUENCE [LARGE SCALE GENOMIC DNA]</scope>
    <source>
        <strain evidence="15 16">DSM 12130</strain>
    </source>
</reference>
<comment type="subunit">
    <text evidence="9">At low DSF concentrations, interacts with RpfF.</text>
</comment>
<sequence length="623" mass="68314">MAILPQRVGAAAGKEIELAVPADQSVVGGGSMFWSPWAALVVVLVVLGFVVGWSCGRKRNGRGANHELRKKAKQYQRTSQLAMEAKVKAENENWAKSEFLSNTSHEIRTVMNGIVGMNQLVLNTDLSNRQRGYLEKMEQACRSLSLLINDILDYSKIEAGKLSLEKTGFNLREIVKEAVAMSMEALLQKDLELFYSLSPNIPGVLLGDPVRVRQILTNLVGNAVKFTDEGEIELTIRVKNRTEKDLLLECTVADTGVGMTAEQRAKLFERFSQADRSTSRKYGGTGLGLAIVRELVHMMDGEIEVESEAGEGTVFTFTFRCGYSEDQRSSEQGEVLYRDLKGHNVLLITAKENVAARVKEMLEGVSLCVTPVPSVARALDWVRKKKEISEKYSVVLVEYGEAEAVLSDRLLGAIPTVVLTPVTRLEKTETLAAGKKHIGVVVKPVNPSSLYDAVVESLATVDCPAKKISWLEKTDCSKEGDADSDGLRGARVLLVEDNLVNQQVAGELLEKSGAVVSTAENGEDAVRLVREAEFDLVLMDVQMPVKDGLAATREIRQLGGRWSRLPIIAMTAHAMTGDRENCFAAGMNDHIPKPIDINSLYRCLAKWVGGVGEKPGKNENRDL</sequence>
<name>A0A1H0TCS3_9BACT</name>
<feature type="domain" description="Histidine kinase" evidence="13">
    <location>
        <begin position="102"/>
        <end position="323"/>
    </location>
</feature>
<organism evidence="15 16">
    <name type="scientific">Desulforhopalus singaporensis</name>
    <dbReference type="NCBI Taxonomy" id="91360"/>
    <lineage>
        <taxon>Bacteria</taxon>
        <taxon>Pseudomonadati</taxon>
        <taxon>Thermodesulfobacteriota</taxon>
        <taxon>Desulfobulbia</taxon>
        <taxon>Desulfobulbales</taxon>
        <taxon>Desulfocapsaceae</taxon>
        <taxon>Desulforhopalus</taxon>
    </lineage>
</organism>
<evidence type="ECO:0000256" key="12">
    <source>
        <dbReference type="SAM" id="Phobius"/>
    </source>
</evidence>
<feature type="modified residue" description="4-aspartylphosphate" evidence="11">
    <location>
        <position position="540"/>
    </location>
</feature>
<evidence type="ECO:0000256" key="8">
    <source>
        <dbReference type="ARBA" id="ARBA00023012"/>
    </source>
</evidence>
<evidence type="ECO:0000259" key="13">
    <source>
        <dbReference type="PROSITE" id="PS50109"/>
    </source>
</evidence>
<dbReference type="PROSITE" id="PS50109">
    <property type="entry name" value="HIS_KIN"/>
    <property type="match status" value="1"/>
</dbReference>
<dbReference type="InterPro" id="IPR001789">
    <property type="entry name" value="Sig_transdc_resp-reg_receiver"/>
</dbReference>
<dbReference type="SUPFAM" id="SSF47384">
    <property type="entry name" value="Homodimeric domain of signal transducing histidine kinase"/>
    <property type="match status" value="1"/>
</dbReference>
<keyword evidence="7" id="KW-0067">ATP-binding</keyword>
<keyword evidence="3 11" id="KW-0597">Phosphoprotein</keyword>
<evidence type="ECO:0000256" key="1">
    <source>
        <dbReference type="ARBA" id="ARBA00000085"/>
    </source>
</evidence>
<evidence type="ECO:0000256" key="4">
    <source>
        <dbReference type="ARBA" id="ARBA00022679"/>
    </source>
</evidence>
<dbReference type="PANTHER" id="PTHR45339:SF1">
    <property type="entry name" value="HYBRID SIGNAL TRANSDUCTION HISTIDINE KINASE J"/>
    <property type="match status" value="1"/>
</dbReference>
<dbReference type="InterPro" id="IPR011006">
    <property type="entry name" value="CheY-like_superfamily"/>
</dbReference>
<dbReference type="PANTHER" id="PTHR45339">
    <property type="entry name" value="HYBRID SIGNAL TRANSDUCTION HISTIDINE KINASE J"/>
    <property type="match status" value="1"/>
</dbReference>
<evidence type="ECO:0000313" key="16">
    <source>
        <dbReference type="Proteomes" id="UP000199073"/>
    </source>
</evidence>
<feature type="domain" description="Response regulatory" evidence="14">
    <location>
        <begin position="491"/>
        <end position="608"/>
    </location>
</feature>
<dbReference type="CDD" id="cd00082">
    <property type="entry name" value="HisKA"/>
    <property type="match status" value="1"/>
</dbReference>
<keyword evidence="5" id="KW-0547">Nucleotide-binding</keyword>
<dbReference type="InterPro" id="IPR005467">
    <property type="entry name" value="His_kinase_dom"/>
</dbReference>
<evidence type="ECO:0000256" key="10">
    <source>
        <dbReference type="ARBA" id="ARBA00068150"/>
    </source>
</evidence>
<dbReference type="InterPro" id="IPR003661">
    <property type="entry name" value="HisK_dim/P_dom"/>
</dbReference>
<dbReference type="GO" id="GO:0000155">
    <property type="term" value="F:phosphorelay sensor kinase activity"/>
    <property type="evidence" value="ECO:0007669"/>
    <property type="project" value="InterPro"/>
</dbReference>
<gene>
    <name evidence="15" type="ORF">SAMN05660330_03012</name>
</gene>
<evidence type="ECO:0000256" key="7">
    <source>
        <dbReference type="ARBA" id="ARBA00022840"/>
    </source>
</evidence>
<dbReference type="Gene3D" id="3.40.50.2300">
    <property type="match status" value="1"/>
</dbReference>
<dbReference type="Proteomes" id="UP000199073">
    <property type="component" value="Unassembled WGS sequence"/>
</dbReference>
<proteinExistence type="predicted"/>
<keyword evidence="12" id="KW-0812">Transmembrane</keyword>
<evidence type="ECO:0000256" key="5">
    <source>
        <dbReference type="ARBA" id="ARBA00022741"/>
    </source>
</evidence>
<dbReference type="Gene3D" id="1.10.287.130">
    <property type="match status" value="1"/>
</dbReference>
<dbReference type="AlphaFoldDB" id="A0A1H0TCS3"/>
<dbReference type="SUPFAM" id="SSF55874">
    <property type="entry name" value="ATPase domain of HSP90 chaperone/DNA topoisomerase II/histidine kinase"/>
    <property type="match status" value="1"/>
</dbReference>
<evidence type="ECO:0000313" key="15">
    <source>
        <dbReference type="EMBL" id="SDP51490.1"/>
    </source>
</evidence>
<keyword evidence="16" id="KW-1185">Reference proteome</keyword>
<dbReference type="Pfam" id="PF00072">
    <property type="entry name" value="Response_reg"/>
    <property type="match status" value="1"/>
</dbReference>
<dbReference type="FunFam" id="1.10.287.130:FF:000002">
    <property type="entry name" value="Two-component osmosensing histidine kinase"/>
    <property type="match status" value="1"/>
</dbReference>
<dbReference type="STRING" id="91360.SAMN05660330_03012"/>
<dbReference type="Pfam" id="PF02518">
    <property type="entry name" value="HATPase_c"/>
    <property type="match status" value="1"/>
</dbReference>
<protein>
    <recommendedName>
        <fullName evidence="10">Sensory/regulatory protein RpfC</fullName>
        <ecNumber evidence="2">2.7.13.3</ecNumber>
    </recommendedName>
</protein>
<keyword evidence="12" id="KW-1133">Transmembrane helix</keyword>
<keyword evidence="4" id="KW-0808">Transferase</keyword>
<dbReference type="SUPFAM" id="SSF52172">
    <property type="entry name" value="CheY-like"/>
    <property type="match status" value="2"/>
</dbReference>
<dbReference type="SMART" id="SM00388">
    <property type="entry name" value="HisKA"/>
    <property type="match status" value="1"/>
</dbReference>
<feature type="transmembrane region" description="Helical" evidence="12">
    <location>
        <begin position="34"/>
        <end position="53"/>
    </location>
</feature>
<dbReference type="CDD" id="cd16922">
    <property type="entry name" value="HATPase_EvgS-ArcB-TorS-like"/>
    <property type="match status" value="1"/>
</dbReference>
<dbReference type="InterPro" id="IPR036097">
    <property type="entry name" value="HisK_dim/P_sf"/>
</dbReference>
<dbReference type="PRINTS" id="PR00344">
    <property type="entry name" value="BCTRLSENSOR"/>
</dbReference>
<dbReference type="EMBL" id="FNJI01000023">
    <property type="protein sequence ID" value="SDP51490.1"/>
    <property type="molecule type" value="Genomic_DNA"/>
</dbReference>